<feature type="compositionally biased region" description="Basic and acidic residues" evidence="1">
    <location>
        <begin position="111"/>
        <end position="124"/>
    </location>
</feature>
<dbReference type="InParanoid" id="E9HZH3"/>
<evidence type="ECO:0008006" key="4">
    <source>
        <dbReference type="Google" id="ProtNLM"/>
    </source>
</evidence>
<dbReference type="OrthoDB" id="8195376at2759"/>
<keyword evidence="3" id="KW-1185">Reference proteome</keyword>
<dbReference type="EMBL" id="GL733339">
    <property type="protein sequence ID" value="EFX62857.1"/>
    <property type="molecule type" value="Genomic_DNA"/>
</dbReference>
<feature type="region of interest" description="Disordered" evidence="1">
    <location>
        <begin position="1"/>
        <end position="61"/>
    </location>
</feature>
<reference evidence="2 3" key="1">
    <citation type="journal article" date="2011" name="Science">
        <title>The ecoresponsive genome of Daphnia pulex.</title>
        <authorList>
            <person name="Colbourne J.K."/>
            <person name="Pfrender M.E."/>
            <person name="Gilbert D."/>
            <person name="Thomas W.K."/>
            <person name="Tucker A."/>
            <person name="Oakley T.H."/>
            <person name="Tokishita S."/>
            <person name="Aerts A."/>
            <person name="Arnold G.J."/>
            <person name="Basu M.K."/>
            <person name="Bauer D.J."/>
            <person name="Caceres C.E."/>
            <person name="Carmel L."/>
            <person name="Casola C."/>
            <person name="Choi J.H."/>
            <person name="Detter J.C."/>
            <person name="Dong Q."/>
            <person name="Dusheyko S."/>
            <person name="Eads B.D."/>
            <person name="Frohlich T."/>
            <person name="Geiler-Samerotte K.A."/>
            <person name="Gerlach D."/>
            <person name="Hatcher P."/>
            <person name="Jogdeo S."/>
            <person name="Krijgsveld J."/>
            <person name="Kriventseva E.V."/>
            <person name="Kultz D."/>
            <person name="Laforsch C."/>
            <person name="Lindquist E."/>
            <person name="Lopez J."/>
            <person name="Manak J.R."/>
            <person name="Muller J."/>
            <person name="Pangilinan J."/>
            <person name="Patwardhan R.P."/>
            <person name="Pitluck S."/>
            <person name="Pritham E.J."/>
            <person name="Rechtsteiner A."/>
            <person name="Rho M."/>
            <person name="Rogozin I.B."/>
            <person name="Sakarya O."/>
            <person name="Salamov A."/>
            <person name="Schaack S."/>
            <person name="Shapiro H."/>
            <person name="Shiga Y."/>
            <person name="Skalitzky C."/>
            <person name="Smith Z."/>
            <person name="Souvorov A."/>
            <person name="Sung W."/>
            <person name="Tang Z."/>
            <person name="Tsuchiya D."/>
            <person name="Tu H."/>
            <person name="Vos H."/>
            <person name="Wang M."/>
            <person name="Wolf Y.I."/>
            <person name="Yamagata H."/>
            <person name="Yamada T."/>
            <person name="Ye Y."/>
            <person name="Shaw J.R."/>
            <person name="Andrews J."/>
            <person name="Crease T.J."/>
            <person name="Tang H."/>
            <person name="Lucas S.M."/>
            <person name="Robertson H.M."/>
            <person name="Bork P."/>
            <person name="Koonin E.V."/>
            <person name="Zdobnov E.M."/>
            <person name="Grigoriev I.V."/>
            <person name="Lynch M."/>
            <person name="Boore J.L."/>
        </authorList>
    </citation>
    <scope>NUCLEOTIDE SEQUENCE [LARGE SCALE GENOMIC DNA]</scope>
</reference>
<evidence type="ECO:0000313" key="3">
    <source>
        <dbReference type="Proteomes" id="UP000000305"/>
    </source>
</evidence>
<dbReference type="Proteomes" id="UP000000305">
    <property type="component" value="Unassembled WGS sequence"/>
</dbReference>
<dbReference type="HOGENOM" id="CLU_1715124_0_0_1"/>
<dbReference type="STRING" id="6669.E9HZH3"/>
<protein>
    <recommendedName>
        <fullName evidence="4">CCHC-type domain-containing protein</fullName>
    </recommendedName>
</protein>
<evidence type="ECO:0000256" key="1">
    <source>
        <dbReference type="SAM" id="MobiDB-lite"/>
    </source>
</evidence>
<accession>E9HZH3</accession>
<gene>
    <name evidence="2" type="ORF">DAPPUDRAFT_269577</name>
</gene>
<dbReference type="KEGG" id="dpx:DAPPUDRAFT_269577"/>
<sequence length="153" mass="16710">MLENARAAEAADRYAESVEQSSKQATNSSHKETGDNGKKTTSKCRKCGGQWPHTGSPCPAKGKCRNCGYDWPHPESKPCPAKGKKCESCGMLNHFSKCCKNKKAKSGSSSKQEHTRQVNDRESSSDESTCKLVQPDRMTGHSRTLSCVAENAR</sequence>
<evidence type="ECO:0000313" key="2">
    <source>
        <dbReference type="EMBL" id="EFX62857.1"/>
    </source>
</evidence>
<organism evidence="2 3">
    <name type="scientific">Daphnia pulex</name>
    <name type="common">Water flea</name>
    <dbReference type="NCBI Taxonomy" id="6669"/>
    <lineage>
        <taxon>Eukaryota</taxon>
        <taxon>Metazoa</taxon>
        <taxon>Ecdysozoa</taxon>
        <taxon>Arthropoda</taxon>
        <taxon>Crustacea</taxon>
        <taxon>Branchiopoda</taxon>
        <taxon>Diplostraca</taxon>
        <taxon>Cladocera</taxon>
        <taxon>Anomopoda</taxon>
        <taxon>Daphniidae</taxon>
        <taxon>Daphnia</taxon>
    </lineage>
</organism>
<dbReference type="AlphaFoldDB" id="E9HZH3"/>
<proteinExistence type="predicted"/>
<name>E9HZH3_DAPPU</name>
<feature type="compositionally biased region" description="Basic and acidic residues" evidence="1">
    <location>
        <begin position="29"/>
        <end position="38"/>
    </location>
</feature>
<feature type="compositionally biased region" description="Polar residues" evidence="1">
    <location>
        <begin position="18"/>
        <end position="28"/>
    </location>
</feature>
<feature type="region of interest" description="Disordered" evidence="1">
    <location>
        <begin position="101"/>
        <end position="153"/>
    </location>
</feature>